<feature type="region of interest" description="Disordered" evidence="1">
    <location>
        <begin position="209"/>
        <end position="313"/>
    </location>
</feature>
<dbReference type="Proteomes" id="UP000198372">
    <property type="component" value="Unassembled WGS sequence"/>
</dbReference>
<accession>A0A238FKM5</accession>
<evidence type="ECO:0000313" key="3">
    <source>
        <dbReference type="Proteomes" id="UP000198372"/>
    </source>
</evidence>
<protein>
    <submittedName>
        <fullName evidence="2">BQ2448_7275 protein</fullName>
    </submittedName>
</protein>
<evidence type="ECO:0000256" key="1">
    <source>
        <dbReference type="SAM" id="MobiDB-lite"/>
    </source>
</evidence>
<evidence type="ECO:0000313" key="2">
    <source>
        <dbReference type="EMBL" id="SCV73349.1"/>
    </source>
</evidence>
<name>A0A238FKM5_9BASI</name>
<dbReference type="EMBL" id="FMSP01000018">
    <property type="protein sequence ID" value="SCV73349.1"/>
    <property type="molecule type" value="Genomic_DNA"/>
</dbReference>
<sequence>MCQNAFVNSLDDFCFFAPSKPGSNIGDTEEEEVSFCLKSGYGTRTVPQDVFTGAHYLVTPHYTQITAIGDFTKVNVKAADEGGELDPHGATEAGNPIGGLVYAKGQQVFEWHQFISATELSLRVCTSSDAEANKKWCPHIYDEMGSRWNDPGSFEPGFTSCEGDGSPLPSGIYYQGPIKKTYHQGDQYTPRAPLSGAFRNCRTFSSLRGMGETAGTRSSSGSSGPLQGSSLVNGRGELSNINGSDGIQSNELTTTTSKTGPNQMPGALQRAGPRSLAGVIGAGNQTSNGEGGDGDDTVTGSLTRSASTSQDHAGTVVNWTSDIRNVTATRSAMGASKNNGARHHFAPEAAAWVYFVGMLGWHQLV</sequence>
<dbReference type="AlphaFoldDB" id="A0A238FKM5"/>
<feature type="compositionally biased region" description="Low complexity" evidence="1">
    <location>
        <begin position="218"/>
        <end position="230"/>
    </location>
</feature>
<keyword evidence="3" id="KW-1185">Reference proteome</keyword>
<dbReference type="OrthoDB" id="2564904at2759"/>
<dbReference type="STRING" id="269621.A0A238FKM5"/>
<feature type="compositionally biased region" description="Polar residues" evidence="1">
    <location>
        <begin position="298"/>
        <end position="313"/>
    </location>
</feature>
<feature type="compositionally biased region" description="Polar residues" evidence="1">
    <location>
        <begin position="239"/>
        <end position="262"/>
    </location>
</feature>
<proteinExistence type="predicted"/>
<reference evidence="3" key="1">
    <citation type="submission" date="2016-09" db="EMBL/GenBank/DDBJ databases">
        <authorList>
            <person name="Jeantristanb JTB J.-T."/>
            <person name="Ricardo R."/>
        </authorList>
    </citation>
    <scope>NUCLEOTIDE SEQUENCE [LARGE SCALE GENOMIC DNA]</scope>
</reference>
<gene>
    <name evidence="2" type="ORF">BQ2448_7275</name>
</gene>
<organism evidence="2 3">
    <name type="scientific">Microbotryum intermedium</name>
    <dbReference type="NCBI Taxonomy" id="269621"/>
    <lineage>
        <taxon>Eukaryota</taxon>
        <taxon>Fungi</taxon>
        <taxon>Dikarya</taxon>
        <taxon>Basidiomycota</taxon>
        <taxon>Pucciniomycotina</taxon>
        <taxon>Microbotryomycetes</taxon>
        <taxon>Microbotryales</taxon>
        <taxon>Microbotryaceae</taxon>
        <taxon>Microbotryum</taxon>
    </lineage>
</organism>